<dbReference type="CDD" id="cd00959">
    <property type="entry name" value="DeoC"/>
    <property type="match status" value="1"/>
</dbReference>
<dbReference type="RefSeq" id="WP_053544040.1">
    <property type="nucleotide sequence ID" value="NZ_CP009220.1"/>
</dbReference>
<dbReference type="EC" id="4.1.2.4" evidence="6"/>
<keyword evidence="3 6" id="KW-0456">Lyase</keyword>
<dbReference type="PANTHER" id="PTHR10889">
    <property type="entry name" value="DEOXYRIBOSE-PHOSPHATE ALDOLASE"/>
    <property type="match status" value="1"/>
</dbReference>
<name>A0A0M4CHS9_9CORY</name>
<dbReference type="InterPro" id="IPR028581">
    <property type="entry name" value="DeoC_typeI"/>
</dbReference>
<dbReference type="InterPro" id="IPR011343">
    <property type="entry name" value="DeoC"/>
</dbReference>
<dbReference type="GO" id="GO:0006018">
    <property type="term" value="P:2-deoxyribose 1-phosphate catabolic process"/>
    <property type="evidence" value="ECO:0007669"/>
    <property type="project" value="UniProtKB-UniRule"/>
</dbReference>
<dbReference type="PATRIC" id="fig|931089.4.peg.433"/>
<feature type="active site" description="Schiff-base intermediate with acetaldehyde" evidence="6">
    <location>
        <position position="164"/>
    </location>
</feature>
<dbReference type="GO" id="GO:0005737">
    <property type="term" value="C:cytoplasm"/>
    <property type="evidence" value="ECO:0007669"/>
    <property type="project" value="UniProtKB-SubCell"/>
</dbReference>
<sequence>MTNSRTSLGSSLVSDMATILDYTLLGPEVSTSDLDLFIDSAVELGVGAICVPNSMVSQTKKAQDAGIRVATVAGFPHGKTPALVKAAEARLAVQSGASEVDVVLDIAAVKEGDSNRLLAEMVAIREAVPSPVVLKFILESAVVSDESLVIATHAAVAAGADYVKTSTGFHPAGGATVHAVSVMARAGQGKIGVKASGGVKTWDDAVAMVYAGATRIGTSNAAAILAGAPS</sequence>
<gene>
    <name evidence="6 7" type="primary">deoC</name>
    <name evidence="7" type="ORF">CDES_02130</name>
</gene>
<comment type="similarity">
    <text evidence="1 6">Belongs to the DeoC/FbaB aldolase family. DeoC type 1 subfamily.</text>
</comment>
<dbReference type="SMART" id="SM01133">
    <property type="entry name" value="DeoC"/>
    <property type="match status" value="1"/>
</dbReference>
<dbReference type="EMBL" id="CP009220">
    <property type="protein sequence ID" value="ALC04888.1"/>
    <property type="molecule type" value="Genomic_DNA"/>
</dbReference>
<evidence type="ECO:0000256" key="6">
    <source>
        <dbReference type="HAMAP-Rule" id="MF_00114"/>
    </source>
</evidence>
<reference evidence="7 8" key="1">
    <citation type="submission" date="2014-08" db="EMBL/GenBank/DDBJ databases">
        <title>Complete genome sequence of Corynebacterium deserti GIMN1.010 (=DSM 45689), isolated from desert sand in western China.</title>
        <authorList>
            <person name="Ruckert C."/>
            <person name="Albersmeier A."/>
            <person name="Kalinowski J."/>
        </authorList>
    </citation>
    <scope>NUCLEOTIDE SEQUENCE [LARGE SCALE GENOMIC DNA]</scope>
    <source>
        <strain evidence="7 8">GIMN1.010</strain>
    </source>
</reference>
<accession>A0A0M4CHS9</accession>
<dbReference type="GO" id="GO:0004139">
    <property type="term" value="F:deoxyribose-phosphate aldolase activity"/>
    <property type="evidence" value="ECO:0007669"/>
    <property type="project" value="UniProtKB-UniRule"/>
</dbReference>
<dbReference type="InterPro" id="IPR013785">
    <property type="entry name" value="Aldolase_TIM"/>
</dbReference>
<proteinExistence type="inferred from homology"/>
<dbReference type="AlphaFoldDB" id="A0A0M4CHS9"/>
<organism evidence="7 8">
    <name type="scientific">Corynebacterium deserti GIMN1.010</name>
    <dbReference type="NCBI Taxonomy" id="931089"/>
    <lineage>
        <taxon>Bacteria</taxon>
        <taxon>Bacillati</taxon>
        <taxon>Actinomycetota</taxon>
        <taxon>Actinomycetes</taxon>
        <taxon>Mycobacteriales</taxon>
        <taxon>Corynebacteriaceae</taxon>
        <taxon>Corynebacterium</taxon>
    </lineage>
</organism>
<comment type="subcellular location">
    <subcellularLocation>
        <location evidence="6">Cytoplasm</location>
    </subcellularLocation>
</comment>
<dbReference type="GO" id="GO:0016052">
    <property type="term" value="P:carbohydrate catabolic process"/>
    <property type="evidence" value="ECO:0007669"/>
    <property type="project" value="TreeGrafter"/>
</dbReference>
<dbReference type="SUPFAM" id="SSF51569">
    <property type="entry name" value="Aldolase"/>
    <property type="match status" value="1"/>
</dbReference>
<comment type="function">
    <text evidence="6">Catalyzes a reversible aldol reaction between acetaldehyde and D-glyceraldehyde 3-phosphate to generate 2-deoxy-D-ribose 5-phosphate.</text>
</comment>
<dbReference type="STRING" id="931089.CDES_02130"/>
<dbReference type="NCBIfam" id="TIGR00126">
    <property type="entry name" value="deoC"/>
    <property type="match status" value="1"/>
</dbReference>
<dbReference type="HAMAP" id="MF_00114">
    <property type="entry name" value="DeoC_type1"/>
    <property type="match status" value="1"/>
</dbReference>
<feature type="active site" description="Proton donor/acceptor" evidence="6">
    <location>
        <position position="101"/>
    </location>
</feature>
<evidence type="ECO:0000256" key="2">
    <source>
        <dbReference type="ARBA" id="ARBA00022490"/>
    </source>
</evidence>
<keyword evidence="8" id="KW-1185">Reference proteome</keyword>
<dbReference type="PANTHER" id="PTHR10889:SF1">
    <property type="entry name" value="DEOXYRIBOSE-PHOSPHATE ALDOLASE"/>
    <property type="match status" value="1"/>
</dbReference>
<evidence type="ECO:0000313" key="7">
    <source>
        <dbReference type="EMBL" id="ALC04888.1"/>
    </source>
</evidence>
<evidence type="ECO:0000256" key="3">
    <source>
        <dbReference type="ARBA" id="ARBA00023239"/>
    </source>
</evidence>
<feature type="active site" description="Proton donor/acceptor" evidence="6">
    <location>
        <position position="194"/>
    </location>
</feature>
<comment type="pathway">
    <text evidence="6">Carbohydrate degradation; 2-deoxy-D-ribose 1-phosphate degradation; D-glyceraldehyde 3-phosphate and acetaldehyde from 2-deoxy-alpha-D-ribose 1-phosphate: step 2/2.</text>
</comment>
<dbReference type="OrthoDB" id="6579831at2"/>
<keyword evidence="2 6" id="KW-0963">Cytoplasm</keyword>
<dbReference type="KEGG" id="cdx:CDES_02130"/>
<evidence type="ECO:0000313" key="8">
    <source>
        <dbReference type="Proteomes" id="UP000068067"/>
    </source>
</evidence>
<evidence type="ECO:0000256" key="4">
    <source>
        <dbReference type="ARBA" id="ARBA00023270"/>
    </source>
</evidence>
<dbReference type="PIRSF" id="PIRSF001357">
    <property type="entry name" value="DeoC"/>
    <property type="match status" value="1"/>
</dbReference>
<evidence type="ECO:0000256" key="1">
    <source>
        <dbReference type="ARBA" id="ARBA00010936"/>
    </source>
</evidence>
<dbReference type="Pfam" id="PF01791">
    <property type="entry name" value="DeoC"/>
    <property type="match status" value="1"/>
</dbReference>
<dbReference type="UniPathway" id="UPA00002">
    <property type="reaction ID" value="UER00468"/>
</dbReference>
<keyword evidence="4 6" id="KW-0704">Schiff base</keyword>
<comment type="catalytic activity">
    <reaction evidence="5 6">
        <text>2-deoxy-D-ribose 5-phosphate = D-glyceraldehyde 3-phosphate + acetaldehyde</text>
        <dbReference type="Rhea" id="RHEA:12821"/>
        <dbReference type="ChEBI" id="CHEBI:15343"/>
        <dbReference type="ChEBI" id="CHEBI:59776"/>
        <dbReference type="ChEBI" id="CHEBI:62877"/>
        <dbReference type="EC" id="4.1.2.4"/>
    </reaction>
</comment>
<dbReference type="Proteomes" id="UP000068067">
    <property type="component" value="Chromosome"/>
</dbReference>
<protein>
    <recommendedName>
        <fullName evidence="6">Deoxyribose-phosphate aldolase</fullName>
        <shortName evidence="6">DERA</shortName>
        <ecNumber evidence="6">4.1.2.4</ecNumber>
    </recommendedName>
    <alternativeName>
        <fullName evidence="6">2-deoxy-D-ribose 5-phosphate aldolase</fullName>
    </alternativeName>
    <alternativeName>
        <fullName evidence="6">Phosphodeoxyriboaldolase</fullName>
        <shortName evidence="6">Deoxyriboaldolase</shortName>
    </alternativeName>
</protein>
<dbReference type="Gene3D" id="3.20.20.70">
    <property type="entry name" value="Aldolase class I"/>
    <property type="match status" value="1"/>
</dbReference>
<evidence type="ECO:0000256" key="5">
    <source>
        <dbReference type="ARBA" id="ARBA00048791"/>
    </source>
</evidence>
<dbReference type="InterPro" id="IPR002915">
    <property type="entry name" value="DeoC/FbaB/LacD_aldolase"/>
</dbReference>
<dbReference type="GO" id="GO:0009264">
    <property type="term" value="P:deoxyribonucleotide catabolic process"/>
    <property type="evidence" value="ECO:0007669"/>
    <property type="project" value="UniProtKB-UniRule"/>
</dbReference>